<dbReference type="EMBL" id="AOSK01000130">
    <property type="protein sequence ID" value="EYD73562.1"/>
    <property type="molecule type" value="Genomic_DNA"/>
</dbReference>
<feature type="binding site" description="covalent" evidence="7">
    <location>
        <position position="147"/>
    </location>
    <ligand>
        <name>heme c</name>
        <dbReference type="ChEBI" id="CHEBI:61717"/>
    </ligand>
</feature>
<comment type="caution">
    <text evidence="9">The sequence shown here is derived from an EMBL/GenBank/DDBJ whole genome shotgun (WGS) entry which is preliminary data.</text>
</comment>
<feature type="binding site" description="covalent" evidence="7">
    <location>
        <position position="150"/>
    </location>
    <ligand>
        <name>heme c</name>
        <dbReference type="ChEBI" id="CHEBI:61717"/>
    </ligand>
</feature>
<dbReference type="InterPro" id="IPR002321">
    <property type="entry name" value="Cyt_c_II"/>
</dbReference>
<comment type="PTM">
    <text evidence="7">Binds 1 heme group per subunit.</text>
</comment>
<evidence type="ECO:0000256" key="2">
    <source>
        <dbReference type="ARBA" id="ARBA00022617"/>
    </source>
</evidence>
<dbReference type="Proteomes" id="UP000019666">
    <property type="component" value="Unassembled WGS sequence"/>
</dbReference>
<sequence length="159" mass="16993">MHRLAKTTLLATALLLPAGVLLAQEADESPEDLAVEMRQGHMLNFAHNLMALGAMAQEKTAYDAATATAAAENLSHLAAIHWDYYWPEGTSNADRQDTGALPAIWENMDDFNAKHEALQQAVANLQTAAGTDLASLQGAMGDVGKACGGCHETYRAKEE</sequence>
<feature type="signal peptide" evidence="8">
    <location>
        <begin position="1"/>
        <end position="23"/>
    </location>
</feature>
<dbReference type="PRINTS" id="PR00608">
    <property type="entry name" value="CYTCHROMECII"/>
</dbReference>
<dbReference type="PROSITE" id="PS51009">
    <property type="entry name" value="CYTCII"/>
    <property type="match status" value="1"/>
</dbReference>
<evidence type="ECO:0000256" key="3">
    <source>
        <dbReference type="ARBA" id="ARBA00022723"/>
    </source>
</evidence>
<dbReference type="GO" id="GO:0005506">
    <property type="term" value="F:iron ion binding"/>
    <property type="evidence" value="ECO:0007669"/>
    <property type="project" value="InterPro"/>
</dbReference>
<dbReference type="GO" id="GO:0020037">
    <property type="term" value="F:heme binding"/>
    <property type="evidence" value="ECO:0007669"/>
    <property type="project" value="InterPro"/>
</dbReference>
<evidence type="ECO:0000256" key="4">
    <source>
        <dbReference type="ARBA" id="ARBA00022982"/>
    </source>
</evidence>
<reference evidence="9 10" key="1">
    <citation type="submission" date="2013-02" db="EMBL/GenBank/DDBJ databases">
        <authorList>
            <person name="Fiebig A."/>
            <person name="Goeker M."/>
            <person name="Klenk H.-P.P."/>
        </authorList>
    </citation>
    <scope>NUCLEOTIDE SEQUENCE [LARGE SCALE GENOMIC DNA]</scope>
    <source>
        <strain evidence="9 10">DSM 19309</strain>
    </source>
</reference>
<dbReference type="GO" id="GO:0042597">
    <property type="term" value="C:periplasmic space"/>
    <property type="evidence" value="ECO:0007669"/>
    <property type="project" value="InterPro"/>
</dbReference>
<evidence type="ECO:0000256" key="1">
    <source>
        <dbReference type="ARBA" id="ARBA00022448"/>
    </source>
</evidence>
<evidence type="ECO:0000256" key="8">
    <source>
        <dbReference type="SAM" id="SignalP"/>
    </source>
</evidence>
<evidence type="ECO:0000256" key="5">
    <source>
        <dbReference type="ARBA" id="ARBA00023004"/>
    </source>
</evidence>
<evidence type="ECO:0000256" key="7">
    <source>
        <dbReference type="PIRSR" id="PIRSR000027-2"/>
    </source>
</evidence>
<dbReference type="HOGENOM" id="CLU_106713_4_0_5"/>
<keyword evidence="8" id="KW-0732">Signal</keyword>
<dbReference type="RefSeq" id="WP_037279155.1">
    <property type="nucleotide sequence ID" value="NZ_KK088560.1"/>
</dbReference>
<keyword evidence="10" id="KW-1185">Reference proteome</keyword>
<dbReference type="PIRSF" id="PIRSF000027">
    <property type="entry name" value="Cytc_c_prime"/>
    <property type="match status" value="1"/>
</dbReference>
<dbReference type="AlphaFoldDB" id="A0A017HGH4"/>
<dbReference type="InterPro" id="IPR010980">
    <property type="entry name" value="Cyt_c/b562"/>
</dbReference>
<keyword evidence="5 6" id="KW-0408">Iron</keyword>
<gene>
    <name evidence="9" type="ORF">Rumeso_04683</name>
</gene>
<proteinExistence type="predicted"/>
<dbReference type="InterPro" id="IPR015984">
    <property type="entry name" value="Cyt_c_prime_subgr"/>
</dbReference>
<dbReference type="GO" id="GO:0009055">
    <property type="term" value="F:electron transfer activity"/>
    <property type="evidence" value="ECO:0007669"/>
    <property type="project" value="InterPro"/>
</dbReference>
<keyword evidence="2 7" id="KW-0349">Heme</keyword>
<name>A0A017HGH4_9RHOB</name>
<accession>A0A017HGH4</accession>
<keyword evidence="3 6" id="KW-0479">Metal-binding</keyword>
<feature type="binding site" description="axial binding residue" evidence="6">
    <location>
        <position position="151"/>
    </location>
    <ligand>
        <name>heme c</name>
        <dbReference type="ChEBI" id="CHEBI:61717"/>
    </ligand>
    <ligandPart>
        <name>Fe</name>
        <dbReference type="ChEBI" id="CHEBI:18248"/>
    </ligandPart>
</feature>
<dbReference type="SUPFAM" id="SSF47175">
    <property type="entry name" value="Cytochromes"/>
    <property type="match status" value="1"/>
</dbReference>
<dbReference type="GO" id="GO:0022900">
    <property type="term" value="P:electron transport chain"/>
    <property type="evidence" value="ECO:0007669"/>
    <property type="project" value="InterPro"/>
</dbReference>
<keyword evidence="1" id="KW-0813">Transport</keyword>
<dbReference type="OrthoDB" id="7596534at2"/>
<dbReference type="Pfam" id="PF01322">
    <property type="entry name" value="Cytochrom_C_2"/>
    <property type="match status" value="1"/>
</dbReference>
<protein>
    <submittedName>
        <fullName evidence="9">Cytochrome c-554</fullName>
    </submittedName>
</protein>
<feature type="chain" id="PRO_5001492822" evidence="8">
    <location>
        <begin position="24"/>
        <end position="159"/>
    </location>
</feature>
<evidence type="ECO:0000256" key="6">
    <source>
        <dbReference type="PIRSR" id="PIRSR000027-1"/>
    </source>
</evidence>
<evidence type="ECO:0000313" key="9">
    <source>
        <dbReference type="EMBL" id="EYD73562.1"/>
    </source>
</evidence>
<dbReference type="InterPro" id="IPR012127">
    <property type="entry name" value="Cyt_c_prime"/>
</dbReference>
<evidence type="ECO:0000313" key="10">
    <source>
        <dbReference type="Proteomes" id="UP000019666"/>
    </source>
</evidence>
<organism evidence="9 10">
    <name type="scientific">Rubellimicrobium mesophilum DSM 19309</name>
    <dbReference type="NCBI Taxonomy" id="442562"/>
    <lineage>
        <taxon>Bacteria</taxon>
        <taxon>Pseudomonadati</taxon>
        <taxon>Pseudomonadota</taxon>
        <taxon>Alphaproteobacteria</taxon>
        <taxon>Rhodobacterales</taxon>
        <taxon>Roseobacteraceae</taxon>
        <taxon>Rubellimicrobium</taxon>
    </lineage>
</organism>
<keyword evidence="4" id="KW-0249">Electron transport</keyword>
<dbReference type="STRING" id="442562.Rumeso_04683"/>
<dbReference type="Gene3D" id="1.20.120.10">
    <property type="entry name" value="Cytochrome c/b562"/>
    <property type="match status" value="1"/>
</dbReference>